<dbReference type="PROSITE" id="PS51257">
    <property type="entry name" value="PROKAR_LIPOPROTEIN"/>
    <property type="match status" value="1"/>
</dbReference>
<dbReference type="Proteomes" id="UP001218364">
    <property type="component" value="Unassembled WGS sequence"/>
</dbReference>
<name>A0A1B0ZNA0_9RHOB</name>
<keyword evidence="3" id="KW-1185">Reference proteome</keyword>
<organism evidence="1 3">
    <name type="scientific">Phaeobacter gallaeciensis</name>
    <dbReference type="NCBI Taxonomy" id="60890"/>
    <lineage>
        <taxon>Bacteria</taxon>
        <taxon>Pseudomonadati</taxon>
        <taxon>Pseudomonadota</taxon>
        <taxon>Alphaproteobacteria</taxon>
        <taxon>Rhodobacterales</taxon>
        <taxon>Roseobacteraceae</taxon>
        <taxon>Phaeobacter</taxon>
    </lineage>
</organism>
<evidence type="ECO:0000313" key="2">
    <source>
        <dbReference type="EMBL" id="MDE4165678.1"/>
    </source>
</evidence>
<dbReference type="RefSeq" id="WP_165832697.1">
    <property type="nucleotide sequence ID" value="NZ_CP015124.1"/>
</dbReference>
<dbReference type="PATRIC" id="fig|60890.4.peg.717"/>
<dbReference type="EMBL" id="JARCJK010000003">
    <property type="protein sequence ID" value="MDE4165678.1"/>
    <property type="molecule type" value="Genomic_DNA"/>
</dbReference>
<evidence type="ECO:0000313" key="1">
    <source>
        <dbReference type="EMBL" id="ANP35662.1"/>
    </source>
</evidence>
<dbReference type="EMBL" id="CP015124">
    <property type="protein sequence ID" value="ANP35662.1"/>
    <property type="molecule type" value="Genomic_DNA"/>
</dbReference>
<protein>
    <recommendedName>
        <fullName evidence="5">Lipoprotein</fullName>
    </recommendedName>
</protein>
<evidence type="ECO:0000313" key="4">
    <source>
        <dbReference type="Proteomes" id="UP001218364"/>
    </source>
</evidence>
<sequence length="46" mass="4963">MSKSIKLFTLAGLLATVAACGSKEEEFVVVEPEPISVEPTYTGKYK</sequence>
<dbReference type="Proteomes" id="UP000092565">
    <property type="component" value="Chromosome"/>
</dbReference>
<gene>
    <name evidence="1" type="ORF">JL2886_00736</name>
    <name evidence="2" type="ORF">PXK24_08225</name>
</gene>
<dbReference type="AlphaFoldDB" id="A0A1B0ZNA0"/>
<evidence type="ECO:0008006" key="5">
    <source>
        <dbReference type="Google" id="ProtNLM"/>
    </source>
</evidence>
<proteinExistence type="predicted"/>
<reference evidence="1 3" key="1">
    <citation type="submission" date="2016-04" db="EMBL/GenBank/DDBJ databases">
        <authorList>
            <person name="Evans L.H."/>
            <person name="Alamgir A."/>
            <person name="Owens N."/>
            <person name="Weber N.D."/>
            <person name="Virtaneva K."/>
            <person name="Barbian K."/>
            <person name="Babar A."/>
            <person name="Rosenke K."/>
        </authorList>
    </citation>
    <scope>NUCLEOTIDE SEQUENCE [LARGE SCALE GENOMIC DNA]</scope>
    <source>
        <strain evidence="1 3">JL2886</strain>
    </source>
</reference>
<evidence type="ECO:0000313" key="3">
    <source>
        <dbReference type="Proteomes" id="UP000092565"/>
    </source>
</evidence>
<reference evidence="2 4" key="2">
    <citation type="submission" date="2023-02" db="EMBL/GenBank/DDBJ databases">
        <title>Population genomics of bacteria associated with diatom.</title>
        <authorList>
            <person name="Xie J."/>
            <person name="Wang H."/>
        </authorList>
    </citation>
    <scope>NUCLEOTIDE SEQUENCE [LARGE SCALE GENOMIC DNA]</scope>
    <source>
        <strain evidence="2 4">PT47_8</strain>
    </source>
</reference>
<accession>A0A1B0ZNA0</accession>